<dbReference type="CDD" id="cd06558">
    <property type="entry name" value="crotonase-like"/>
    <property type="match status" value="1"/>
</dbReference>
<proteinExistence type="inferred from homology"/>
<evidence type="ECO:0000256" key="3">
    <source>
        <dbReference type="ARBA" id="ARBA00023709"/>
    </source>
</evidence>
<dbReference type="Gene3D" id="3.90.226.10">
    <property type="entry name" value="2-enoyl-CoA Hydratase, Chain A, domain 1"/>
    <property type="match status" value="1"/>
</dbReference>
<dbReference type="EMBL" id="BAAAPE010000005">
    <property type="protein sequence ID" value="GAA2069321.1"/>
    <property type="molecule type" value="Genomic_DNA"/>
</dbReference>
<keyword evidence="2" id="KW-0456">Lyase</keyword>
<comment type="similarity">
    <text evidence="1 5">Belongs to the enoyl-CoA hydratase/isomerase family.</text>
</comment>
<evidence type="ECO:0000313" key="7">
    <source>
        <dbReference type="EMBL" id="GAA2069321.1"/>
    </source>
</evidence>
<name>A0ABN2VR01_9ACTN</name>
<dbReference type="Pfam" id="PF00378">
    <property type="entry name" value="ECH_1"/>
    <property type="match status" value="1"/>
</dbReference>
<dbReference type="InterPro" id="IPR001753">
    <property type="entry name" value="Enoyl-CoA_hydra/iso"/>
</dbReference>
<dbReference type="PANTHER" id="PTHR11941:SF54">
    <property type="entry name" value="ENOYL-COA HYDRATASE, MITOCHONDRIAL"/>
    <property type="match status" value="1"/>
</dbReference>
<evidence type="ECO:0000256" key="1">
    <source>
        <dbReference type="ARBA" id="ARBA00005254"/>
    </source>
</evidence>
<dbReference type="InterPro" id="IPR029045">
    <property type="entry name" value="ClpP/crotonase-like_dom_sf"/>
</dbReference>
<accession>A0ABN2VR01</accession>
<evidence type="ECO:0000256" key="2">
    <source>
        <dbReference type="ARBA" id="ARBA00023239"/>
    </source>
</evidence>
<comment type="catalytic activity">
    <reaction evidence="3">
        <text>a (3S)-3-hydroxyacyl-CoA = a (2E)-enoyl-CoA + H2O</text>
        <dbReference type="Rhea" id="RHEA:16105"/>
        <dbReference type="ChEBI" id="CHEBI:15377"/>
        <dbReference type="ChEBI" id="CHEBI:57318"/>
        <dbReference type="ChEBI" id="CHEBI:58856"/>
        <dbReference type="EC" id="4.2.1.17"/>
    </reaction>
</comment>
<dbReference type="Gene3D" id="1.10.12.10">
    <property type="entry name" value="Lyase 2-enoyl-coa Hydratase, Chain A, domain 2"/>
    <property type="match status" value="1"/>
</dbReference>
<dbReference type="InterPro" id="IPR018376">
    <property type="entry name" value="Enoyl-CoA_hyd/isom_CS"/>
</dbReference>
<feature type="region of interest" description="Disordered" evidence="6">
    <location>
        <begin position="1"/>
        <end position="20"/>
    </location>
</feature>
<dbReference type="SUPFAM" id="SSF52096">
    <property type="entry name" value="ClpP/crotonase"/>
    <property type="match status" value="1"/>
</dbReference>
<organism evidence="7 8">
    <name type="scientific">Streptomyces albiaxialis</name>
    <dbReference type="NCBI Taxonomy" id="329523"/>
    <lineage>
        <taxon>Bacteria</taxon>
        <taxon>Bacillati</taxon>
        <taxon>Actinomycetota</taxon>
        <taxon>Actinomycetes</taxon>
        <taxon>Kitasatosporales</taxon>
        <taxon>Streptomycetaceae</taxon>
        <taxon>Streptomyces</taxon>
    </lineage>
</organism>
<comment type="catalytic activity">
    <reaction evidence="4">
        <text>a 4-saturated-(3S)-3-hydroxyacyl-CoA = a (3E)-enoyl-CoA + H2O</text>
        <dbReference type="Rhea" id="RHEA:20724"/>
        <dbReference type="ChEBI" id="CHEBI:15377"/>
        <dbReference type="ChEBI" id="CHEBI:58521"/>
        <dbReference type="ChEBI" id="CHEBI:137480"/>
        <dbReference type="EC" id="4.2.1.17"/>
    </reaction>
</comment>
<protein>
    <submittedName>
        <fullName evidence="7">Enoyl-CoA hydratase-related protein</fullName>
    </submittedName>
</protein>
<evidence type="ECO:0000256" key="5">
    <source>
        <dbReference type="RuleBase" id="RU003707"/>
    </source>
</evidence>
<comment type="caution">
    <text evidence="7">The sequence shown here is derived from an EMBL/GenBank/DDBJ whole genome shotgun (WGS) entry which is preliminary data.</text>
</comment>
<sequence length="280" mass="29344">MSAREEAPAVTAGEAERPHPHLVVQDHAVEGGGLVRVLRIDREEKLGALSGPLVAALGEQFVRVRQDREVRALVLTGTGRGFVAGADVGEYVGVSTEAFLEYQRASRQVFDALEALPQPTVAAVNGYAFGGGFEIALCCDFLLASTGARFALPEVTLGLIPGGGGTQRLARAAGTRFTKELVMTGRRVRPDEAVRRGLVTEVAEPEELAGRALALAVRLATRAPLAVRAAKRVVDGGAAQELGAALSAEQAALGALFDTADGQEGIHAFLEKRAPRFTGT</sequence>
<evidence type="ECO:0000256" key="4">
    <source>
        <dbReference type="ARBA" id="ARBA00023717"/>
    </source>
</evidence>
<dbReference type="PANTHER" id="PTHR11941">
    <property type="entry name" value="ENOYL-COA HYDRATASE-RELATED"/>
    <property type="match status" value="1"/>
</dbReference>
<reference evidence="7 8" key="1">
    <citation type="journal article" date="2019" name="Int. J. Syst. Evol. Microbiol.">
        <title>The Global Catalogue of Microorganisms (GCM) 10K type strain sequencing project: providing services to taxonomists for standard genome sequencing and annotation.</title>
        <authorList>
            <consortium name="The Broad Institute Genomics Platform"/>
            <consortium name="The Broad Institute Genome Sequencing Center for Infectious Disease"/>
            <person name="Wu L."/>
            <person name="Ma J."/>
        </authorList>
    </citation>
    <scope>NUCLEOTIDE SEQUENCE [LARGE SCALE GENOMIC DNA]</scope>
    <source>
        <strain evidence="7 8">JCM 15478</strain>
    </source>
</reference>
<gene>
    <name evidence="7" type="ORF">GCM10009801_18780</name>
</gene>
<evidence type="ECO:0000256" key="6">
    <source>
        <dbReference type="SAM" id="MobiDB-lite"/>
    </source>
</evidence>
<keyword evidence="8" id="KW-1185">Reference proteome</keyword>
<dbReference type="InterPro" id="IPR014748">
    <property type="entry name" value="Enoyl-CoA_hydra_C"/>
</dbReference>
<dbReference type="PROSITE" id="PS00166">
    <property type="entry name" value="ENOYL_COA_HYDRATASE"/>
    <property type="match status" value="1"/>
</dbReference>
<dbReference type="RefSeq" id="WP_344526030.1">
    <property type="nucleotide sequence ID" value="NZ_BAAAPE010000005.1"/>
</dbReference>
<evidence type="ECO:0000313" key="8">
    <source>
        <dbReference type="Proteomes" id="UP001500016"/>
    </source>
</evidence>
<dbReference type="Proteomes" id="UP001500016">
    <property type="component" value="Unassembled WGS sequence"/>
</dbReference>